<feature type="repeat" description="ANK" evidence="6">
    <location>
        <begin position="109"/>
        <end position="135"/>
    </location>
</feature>
<evidence type="ECO:0000256" key="2">
    <source>
        <dbReference type="ARBA" id="ARBA00022737"/>
    </source>
</evidence>
<feature type="compositionally biased region" description="Low complexity" evidence="8">
    <location>
        <begin position="653"/>
        <end position="702"/>
    </location>
</feature>
<evidence type="ECO:0000256" key="3">
    <source>
        <dbReference type="ARBA" id="ARBA00022771"/>
    </source>
</evidence>
<comment type="caution">
    <text evidence="10">The sequence shown here is derived from an EMBL/GenBank/DDBJ whole genome shotgun (WGS) entry which is preliminary data.</text>
</comment>
<feature type="region of interest" description="Disordered" evidence="8">
    <location>
        <begin position="457"/>
        <end position="714"/>
    </location>
</feature>
<dbReference type="AlphaFoldDB" id="A0A835YDV0"/>
<dbReference type="PROSITE" id="PS50088">
    <property type="entry name" value="ANK_REPEAT"/>
    <property type="match status" value="2"/>
</dbReference>
<dbReference type="PROSITE" id="PS00518">
    <property type="entry name" value="ZF_RING_1"/>
    <property type="match status" value="1"/>
</dbReference>
<name>A0A835YDV0_9CHLO</name>
<feature type="repeat" description="ANK" evidence="6">
    <location>
        <begin position="143"/>
        <end position="166"/>
    </location>
</feature>
<keyword evidence="2" id="KW-0677">Repeat</keyword>
<feature type="region of interest" description="Disordered" evidence="8">
    <location>
        <begin position="815"/>
        <end position="901"/>
    </location>
</feature>
<gene>
    <name evidence="10" type="ORF">HYH03_006014</name>
</gene>
<dbReference type="SUPFAM" id="SSF48403">
    <property type="entry name" value="Ankyrin repeat"/>
    <property type="match status" value="1"/>
</dbReference>
<evidence type="ECO:0000256" key="6">
    <source>
        <dbReference type="PROSITE-ProRule" id="PRU00023"/>
    </source>
</evidence>
<dbReference type="InterPro" id="IPR013083">
    <property type="entry name" value="Znf_RING/FYVE/PHD"/>
</dbReference>
<feature type="domain" description="RING-type" evidence="9">
    <location>
        <begin position="911"/>
        <end position="955"/>
    </location>
</feature>
<keyword evidence="5 6" id="KW-0040">ANK repeat</keyword>
<keyword evidence="1" id="KW-0479">Metal-binding</keyword>
<evidence type="ECO:0000256" key="4">
    <source>
        <dbReference type="ARBA" id="ARBA00022833"/>
    </source>
</evidence>
<dbReference type="InterPro" id="IPR017907">
    <property type="entry name" value="Znf_RING_CS"/>
</dbReference>
<evidence type="ECO:0000259" key="9">
    <source>
        <dbReference type="PROSITE" id="PS50089"/>
    </source>
</evidence>
<dbReference type="EMBL" id="JAEHOE010000022">
    <property type="protein sequence ID" value="KAG2495769.1"/>
    <property type="molecule type" value="Genomic_DNA"/>
</dbReference>
<dbReference type="InterPro" id="IPR036770">
    <property type="entry name" value="Ankyrin_rpt-contain_sf"/>
</dbReference>
<dbReference type="Pfam" id="PF13637">
    <property type="entry name" value="Ank_4"/>
    <property type="match status" value="1"/>
</dbReference>
<dbReference type="SMART" id="SM00184">
    <property type="entry name" value="RING"/>
    <property type="match status" value="1"/>
</dbReference>
<dbReference type="SMART" id="SM00248">
    <property type="entry name" value="ANK"/>
    <property type="match status" value="4"/>
</dbReference>
<dbReference type="Pfam" id="PF00023">
    <property type="entry name" value="Ank"/>
    <property type="match status" value="1"/>
</dbReference>
<evidence type="ECO:0000313" key="11">
    <source>
        <dbReference type="Proteomes" id="UP000612055"/>
    </source>
</evidence>
<sequence length="964" mass="96076">MGAAASSAAKSRKAAAAATAALDQLQRAIAVGNSAEAAAIVARTPTVLTVCSRGTTAWHCAAALPQQSIIDLLFSLLDYFRKQGVSVVLPSKEQSSAVSPDVTQLRDARQWTPLHVAAHAGCRDSVRSLLKRGADCWATIPGSGLTALHLAAAGGHWTVVEALLDNAPAKPRQGRLYVDAACSHGLAPLHFAVAAGRCGAGSASPAAAAAGPDRAQLETLKVLMRHGAAITTRGHTCNAKKQALPELASYHIPPNAGTHATPLHVAAARGDVFSVRFLLSSYLENVLVRAKSPMHDPRLQRNGEGARALELAQAACPQPLAGAADPHRPTSTQFMLALLDPARQLHELMPDVARGATAIRGHRRIDGNVPTLQMLAAAALSMQLVGAATAAVTEAKRKAEAEAAAKAPPAAAAAAAVAVNRSVSFGSIRNLVVTAAAVVAAEAEASAAAAAVEASPSDAATSPAGSASSSPASSLTSLPCSLSSSAPLPSPSGSAGSPAASAASAASPSSSSETPLPALALRANSARGGSFTTPTPSLSRAPSSRTVPGSLPALEPTAGPGPTVGRTPSFRSAVPAVAGPEPVLAAPALGRPPSGRGAPHEAQAHALAQAQPSRVGSNRVVPTAGAALEPSPLVPTLSRATSNRVAPAPTAPEPSAAPALDRAPSSRAAPAAAGPSAQPPAASVPLRPASAMPPCKSASAKAPSPPTAHAHVRPVSAMPGAPATVVLAPAITHAHSHQGPPRRSSAANNEHGVPRSGSLRADNSTVSIAAASDVALNERGQASVRRAGSISRSVSARSGLVSAMPSFSAPSFAAPSFSGPSLSATSPSSRPALSLPGAASGPSITLPLPRPPSAAARRASHSGGPTGAHGSGASSCCASPSSSTSPSRRHSGDGTAGLELDGARGEADATCPICMTERTVVRATTCNHGLCACCVVELGKQVPCRLVPLRCPMCRRIVSGFTPL</sequence>
<dbReference type="PANTHER" id="PTHR24198">
    <property type="entry name" value="ANKYRIN REPEAT AND PROTEIN KINASE DOMAIN-CONTAINING PROTEIN"/>
    <property type="match status" value="1"/>
</dbReference>
<dbReference type="SUPFAM" id="SSF57850">
    <property type="entry name" value="RING/U-box"/>
    <property type="match status" value="1"/>
</dbReference>
<dbReference type="Proteomes" id="UP000612055">
    <property type="component" value="Unassembled WGS sequence"/>
</dbReference>
<dbReference type="GO" id="GO:0008270">
    <property type="term" value="F:zinc ion binding"/>
    <property type="evidence" value="ECO:0007669"/>
    <property type="project" value="UniProtKB-KW"/>
</dbReference>
<dbReference type="PROSITE" id="PS50089">
    <property type="entry name" value="ZF_RING_2"/>
    <property type="match status" value="1"/>
</dbReference>
<dbReference type="Gene3D" id="3.30.40.10">
    <property type="entry name" value="Zinc/RING finger domain, C3HC4 (zinc finger)"/>
    <property type="match status" value="1"/>
</dbReference>
<evidence type="ECO:0000256" key="8">
    <source>
        <dbReference type="SAM" id="MobiDB-lite"/>
    </source>
</evidence>
<dbReference type="PANTHER" id="PTHR24198:SF165">
    <property type="entry name" value="ANKYRIN REPEAT-CONTAINING PROTEIN-RELATED"/>
    <property type="match status" value="1"/>
</dbReference>
<keyword evidence="11" id="KW-1185">Reference proteome</keyword>
<dbReference type="InterPro" id="IPR002110">
    <property type="entry name" value="Ankyrin_rpt"/>
</dbReference>
<keyword evidence="3 7" id="KW-0863">Zinc-finger</keyword>
<feature type="region of interest" description="Disordered" evidence="8">
    <location>
        <begin position="733"/>
        <end position="761"/>
    </location>
</feature>
<protein>
    <recommendedName>
        <fullName evidence="9">RING-type domain-containing protein</fullName>
    </recommendedName>
</protein>
<accession>A0A835YDV0</accession>
<feature type="compositionally biased region" description="Low complexity" evidence="8">
    <location>
        <begin position="457"/>
        <end position="521"/>
    </location>
</feature>
<dbReference type="Gene3D" id="1.25.40.20">
    <property type="entry name" value="Ankyrin repeat-containing domain"/>
    <property type="match status" value="1"/>
</dbReference>
<dbReference type="InterPro" id="IPR001841">
    <property type="entry name" value="Znf_RING"/>
</dbReference>
<organism evidence="10 11">
    <name type="scientific">Edaphochlamys debaryana</name>
    <dbReference type="NCBI Taxonomy" id="47281"/>
    <lineage>
        <taxon>Eukaryota</taxon>
        <taxon>Viridiplantae</taxon>
        <taxon>Chlorophyta</taxon>
        <taxon>core chlorophytes</taxon>
        <taxon>Chlorophyceae</taxon>
        <taxon>CS clade</taxon>
        <taxon>Chlamydomonadales</taxon>
        <taxon>Chlamydomonadales incertae sedis</taxon>
        <taxon>Edaphochlamys</taxon>
    </lineage>
</organism>
<evidence type="ECO:0000256" key="5">
    <source>
        <dbReference type="ARBA" id="ARBA00023043"/>
    </source>
</evidence>
<dbReference type="PROSITE" id="PS50297">
    <property type="entry name" value="ANK_REP_REGION"/>
    <property type="match status" value="2"/>
</dbReference>
<evidence type="ECO:0000256" key="1">
    <source>
        <dbReference type="ARBA" id="ARBA00022723"/>
    </source>
</evidence>
<keyword evidence="4" id="KW-0862">Zinc</keyword>
<reference evidence="10" key="1">
    <citation type="journal article" date="2020" name="bioRxiv">
        <title>Comparative genomics of Chlamydomonas.</title>
        <authorList>
            <person name="Craig R.J."/>
            <person name="Hasan A.R."/>
            <person name="Ness R.W."/>
            <person name="Keightley P.D."/>
        </authorList>
    </citation>
    <scope>NUCLEOTIDE SEQUENCE</scope>
    <source>
        <strain evidence="10">CCAP 11/70</strain>
    </source>
</reference>
<proteinExistence type="predicted"/>
<feature type="compositionally biased region" description="Low complexity" evidence="8">
    <location>
        <begin position="871"/>
        <end position="886"/>
    </location>
</feature>
<feature type="compositionally biased region" description="Polar residues" evidence="8">
    <location>
        <begin position="530"/>
        <end position="547"/>
    </location>
</feature>
<dbReference type="OrthoDB" id="540610at2759"/>
<evidence type="ECO:0000313" key="10">
    <source>
        <dbReference type="EMBL" id="KAG2495769.1"/>
    </source>
</evidence>
<feature type="compositionally biased region" description="Low complexity" evidence="8">
    <location>
        <begin position="815"/>
        <end position="840"/>
    </location>
</feature>
<evidence type="ECO:0000256" key="7">
    <source>
        <dbReference type="PROSITE-ProRule" id="PRU00175"/>
    </source>
</evidence>